<accession>A0A382WSF5</accession>
<name>A0A382WSF5_9ZZZZ</name>
<protein>
    <submittedName>
        <fullName evidence="1">Uncharacterized protein</fullName>
    </submittedName>
</protein>
<dbReference type="EMBL" id="UINC01162177">
    <property type="protein sequence ID" value="SVD61786.1"/>
    <property type="molecule type" value="Genomic_DNA"/>
</dbReference>
<proteinExistence type="predicted"/>
<evidence type="ECO:0000313" key="1">
    <source>
        <dbReference type="EMBL" id="SVD61786.1"/>
    </source>
</evidence>
<sequence length="54" mass="6076">MPQIYDDARANRQTFEEWQMIHGPAPSVKDKDNPATAIIVTAACRVRARYTGLT</sequence>
<dbReference type="AlphaFoldDB" id="A0A382WSF5"/>
<organism evidence="1">
    <name type="scientific">marine metagenome</name>
    <dbReference type="NCBI Taxonomy" id="408172"/>
    <lineage>
        <taxon>unclassified sequences</taxon>
        <taxon>metagenomes</taxon>
        <taxon>ecological metagenomes</taxon>
    </lineage>
</organism>
<gene>
    <name evidence="1" type="ORF">METZ01_LOCUS414640</name>
</gene>
<reference evidence="1" key="1">
    <citation type="submission" date="2018-05" db="EMBL/GenBank/DDBJ databases">
        <authorList>
            <person name="Lanie J.A."/>
            <person name="Ng W.-L."/>
            <person name="Kazmierczak K.M."/>
            <person name="Andrzejewski T.M."/>
            <person name="Davidsen T.M."/>
            <person name="Wayne K.J."/>
            <person name="Tettelin H."/>
            <person name="Glass J.I."/>
            <person name="Rusch D."/>
            <person name="Podicherti R."/>
            <person name="Tsui H.-C.T."/>
            <person name="Winkler M.E."/>
        </authorList>
    </citation>
    <scope>NUCLEOTIDE SEQUENCE</scope>
</reference>